<comment type="subunit">
    <text evidence="2 5">Homopentamer.</text>
</comment>
<protein>
    <recommendedName>
        <fullName evidence="5">Flagellar hook-associated protein 2</fullName>
        <shortName evidence="5">HAP2</shortName>
    </recommendedName>
    <alternativeName>
        <fullName evidence="5">Flagellar cap protein</fullName>
    </alternativeName>
</protein>
<dbReference type="OrthoDB" id="5980200at2"/>
<dbReference type="InterPro" id="IPR010810">
    <property type="entry name" value="Flagellin_hook_IN_motif"/>
</dbReference>
<dbReference type="EMBL" id="BJUK01000029">
    <property type="protein sequence ID" value="GEK48169.1"/>
    <property type="molecule type" value="Genomic_DNA"/>
</dbReference>
<dbReference type="InterPro" id="IPR040026">
    <property type="entry name" value="FliD"/>
</dbReference>
<evidence type="ECO:0000259" key="7">
    <source>
        <dbReference type="Pfam" id="PF07195"/>
    </source>
</evidence>
<organism evidence="8 9">
    <name type="scientific">Bisbaumannia pacifica</name>
    <dbReference type="NCBI Taxonomy" id="77098"/>
    <lineage>
        <taxon>Bacteria</taxon>
        <taxon>Pseudomonadati</taxon>
        <taxon>Pseudomonadota</taxon>
        <taxon>Gammaproteobacteria</taxon>
        <taxon>Oceanospirillales</taxon>
        <taxon>Halomonadaceae</taxon>
        <taxon>Bisbaumannia</taxon>
    </lineage>
</organism>
<dbReference type="AlphaFoldDB" id="A0A510X9Q3"/>
<dbReference type="Proteomes" id="UP000321275">
    <property type="component" value="Unassembled WGS sequence"/>
</dbReference>
<feature type="domain" description="Flagellar hook-associated protein 2 N-terminal" evidence="6">
    <location>
        <begin position="10"/>
        <end position="103"/>
    </location>
</feature>
<sequence>MAISALGVGSGLDLNGLLDQLRSAERQKLQPIVEQRTQEQAKISAYGRLQTGLDKFQDAVSKLNDASFYQSMTSEVSGDGVNAIAGEDAVAGRYEVSVTQVAKTGSLASQGVANSSDPLVGAGGDTLTLSFEGKADVDIALEEGWSLDQVRDAINADPDAGVSASIINDGSANGYRLVLNSTESGFDAGIKNMTFGNTALAEDATTHQAGQNASLEINGIAITSASNTVEGAIQGITLELDASAEGKTATVVIEQDSEALKEAVQEFVTAYNEMKSTVGRMTAVTGDVETAGELVGDRTVRTIQSRLSGDLGDMVAGGDIELFSQMGISLTPKGRLEIDEAKLDEVIATNPQGLADFFAGDSEEAGMAGRLEATLDQVLDSEGILKRSIDSSEGRVERLEERFERTELRIEGTVERYRKQFAQLDAMMARMNSTSAYLGQQFDMLSAQLASNK</sequence>
<feature type="domain" description="Flagellar hook-associated protein 2 C-terminal" evidence="7">
    <location>
        <begin position="210"/>
        <end position="433"/>
    </location>
</feature>
<dbReference type="GO" id="GO:0009421">
    <property type="term" value="C:bacterial-type flagellum filament cap"/>
    <property type="evidence" value="ECO:0007669"/>
    <property type="project" value="InterPro"/>
</dbReference>
<evidence type="ECO:0000313" key="8">
    <source>
        <dbReference type="EMBL" id="GEK48169.1"/>
    </source>
</evidence>
<dbReference type="GO" id="GO:0005576">
    <property type="term" value="C:extracellular region"/>
    <property type="evidence" value="ECO:0007669"/>
    <property type="project" value="UniProtKB-SubCell"/>
</dbReference>
<proteinExistence type="inferred from homology"/>
<dbReference type="InterPro" id="IPR003481">
    <property type="entry name" value="FliD_N"/>
</dbReference>
<dbReference type="PANTHER" id="PTHR30288:SF0">
    <property type="entry name" value="FLAGELLAR HOOK-ASSOCIATED PROTEIN 2"/>
    <property type="match status" value="1"/>
</dbReference>
<dbReference type="Pfam" id="PF07196">
    <property type="entry name" value="Flagellin_IN"/>
    <property type="match status" value="1"/>
</dbReference>
<comment type="similarity">
    <text evidence="1 5">Belongs to the FliD family.</text>
</comment>
<keyword evidence="8" id="KW-0969">Cilium</keyword>
<keyword evidence="8" id="KW-0282">Flagellum</keyword>
<reference evidence="8 9" key="1">
    <citation type="submission" date="2019-07" db="EMBL/GenBank/DDBJ databases">
        <title>Whole genome shotgun sequence of Halomonas pacifica NBRC 102220.</title>
        <authorList>
            <person name="Hosoyama A."/>
            <person name="Uohara A."/>
            <person name="Ohji S."/>
            <person name="Ichikawa N."/>
        </authorList>
    </citation>
    <scope>NUCLEOTIDE SEQUENCE [LARGE SCALE GENOMIC DNA]</scope>
    <source>
        <strain evidence="8 9">NBRC 102220</strain>
    </source>
</reference>
<dbReference type="GO" id="GO:0007155">
    <property type="term" value="P:cell adhesion"/>
    <property type="evidence" value="ECO:0007669"/>
    <property type="project" value="InterPro"/>
</dbReference>
<evidence type="ECO:0000256" key="1">
    <source>
        <dbReference type="ARBA" id="ARBA00009764"/>
    </source>
</evidence>
<keyword evidence="3 5" id="KW-0175">Coiled coil</keyword>
<keyword evidence="9" id="KW-1185">Reference proteome</keyword>
<keyword evidence="8" id="KW-0966">Cell projection</keyword>
<comment type="caution">
    <text evidence="8">The sequence shown here is derived from an EMBL/GenBank/DDBJ whole genome shotgun (WGS) entry which is preliminary data.</text>
</comment>
<comment type="function">
    <text evidence="5">Required for morphogenesis and for the elongation of the flagellar filament by facilitating polymerization of the flagellin monomers at the tip of growing filament. Forms a capping structure, which prevents flagellin subunits (transported through the central channel of the flagellum) from leaking out without polymerization at the distal end.</text>
</comment>
<accession>A0A510X9Q3</accession>
<keyword evidence="4 5" id="KW-0975">Bacterial flagellum</keyword>
<evidence type="ECO:0000256" key="3">
    <source>
        <dbReference type="ARBA" id="ARBA00023054"/>
    </source>
</evidence>
<dbReference type="InterPro" id="IPR010809">
    <property type="entry name" value="FliD_C"/>
</dbReference>
<dbReference type="GO" id="GO:0071973">
    <property type="term" value="P:bacterial-type flagellum-dependent cell motility"/>
    <property type="evidence" value="ECO:0007669"/>
    <property type="project" value="TreeGrafter"/>
</dbReference>
<dbReference type="Pfam" id="PF07195">
    <property type="entry name" value="FliD_C"/>
    <property type="match status" value="1"/>
</dbReference>
<evidence type="ECO:0000313" key="9">
    <source>
        <dbReference type="Proteomes" id="UP000321275"/>
    </source>
</evidence>
<dbReference type="GO" id="GO:0009424">
    <property type="term" value="C:bacterial-type flagellum hook"/>
    <property type="evidence" value="ECO:0007669"/>
    <property type="project" value="UniProtKB-UniRule"/>
</dbReference>
<evidence type="ECO:0000256" key="2">
    <source>
        <dbReference type="ARBA" id="ARBA00011255"/>
    </source>
</evidence>
<evidence type="ECO:0000256" key="5">
    <source>
        <dbReference type="RuleBase" id="RU362066"/>
    </source>
</evidence>
<dbReference type="PANTHER" id="PTHR30288">
    <property type="entry name" value="FLAGELLAR CAP/ASSEMBLY PROTEIN FLID"/>
    <property type="match status" value="1"/>
</dbReference>
<gene>
    <name evidence="8" type="primary">fliD</name>
    <name evidence="8" type="ORF">HPA02_24520</name>
</gene>
<dbReference type="RefSeq" id="WP_146803507.1">
    <property type="nucleotide sequence ID" value="NZ_BJUK01000029.1"/>
</dbReference>
<comment type="subcellular location">
    <subcellularLocation>
        <location evidence="5">Secreted</location>
    </subcellularLocation>
    <subcellularLocation>
        <location evidence="5">Bacterial flagellum</location>
    </subcellularLocation>
</comment>
<feature type="coiled-coil region" evidence="5">
    <location>
        <begin position="389"/>
        <end position="416"/>
    </location>
</feature>
<evidence type="ECO:0000259" key="6">
    <source>
        <dbReference type="Pfam" id="PF02465"/>
    </source>
</evidence>
<evidence type="ECO:0000256" key="4">
    <source>
        <dbReference type="ARBA" id="ARBA00023143"/>
    </source>
</evidence>
<name>A0A510X9Q3_9GAMM</name>
<keyword evidence="5" id="KW-0964">Secreted</keyword>
<dbReference type="Pfam" id="PF02465">
    <property type="entry name" value="FliD_N"/>
    <property type="match status" value="1"/>
</dbReference>